<dbReference type="FunFam" id="1.10.45.10:FF:000001">
    <property type="entry name" value="D-lactate dehydrogenase mitochondrial"/>
    <property type="match status" value="1"/>
</dbReference>
<evidence type="ECO:0000256" key="1">
    <source>
        <dbReference type="ARBA" id="ARBA00001974"/>
    </source>
</evidence>
<protein>
    <submittedName>
        <fullName evidence="7">Glycolate oxidase subunit GlcD</fullName>
    </submittedName>
</protein>
<dbReference type="RefSeq" id="WP_148132630.1">
    <property type="nucleotide sequence ID" value="NZ_CP017634.1"/>
</dbReference>
<dbReference type="SUPFAM" id="SSF56176">
    <property type="entry name" value="FAD-binding/transporter-associated domain-like"/>
    <property type="match status" value="1"/>
</dbReference>
<evidence type="ECO:0000313" key="8">
    <source>
        <dbReference type="Proteomes" id="UP000323521"/>
    </source>
</evidence>
<dbReference type="Proteomes" id="UP000323521">
    <property type="component" value="Chromosome"/>
</dbReference>
<dbReference type="InterPro" id="IPR051914">
    <property type="entry name" value="FAD-linked_OxidoTrans_Type4"/>
</dbReference>
<sequence length="456" mass="49495">MEQRIIKRLENIVGSTNIIFKPEERICYSYDGTIQRGTPDVVVFPDGTGEVSEIIKLANLEKIPVFPRGAGTGLSGGSIPQHGGIALVLTRMNRIKEISKEDLLAVVEPGVITGNLHQEVERLGLFYPPDPASLKTCTMGGNIAENAGGPRAFKYGVTRDYVLGLEVVTPTGDIMQTGGRTVKNVTGYDLTRLLTGSEGTLGVVTQIIVRLIPKPKDKKTALVIFDDLDKAASTVNAIISEGVIPATLEIMDRITIECVEKTAHLGLPIDAEAVLLIEVDGSLAKVSEDIQIIEDICTKNSCRAMEVASLLADRERLWKARRAVSSAIVQLKPTKISEDATVPRSKIPEMIRRLREISEKYNLFLPVFGHAGDGNLHPNIIADKNDKDEMERAEKAVGEIFKAALDLGGTLSGEHGIGVMKKNYLEGEMGAIGLNYLRAIKKAVDPQNILNPGKIF</sequence>
<evidence type="ECO:0000313" key="7">
    <source>
        <dbReference type="EMBL" id="ATW23486.1"/>
    </source>
</evidence>
<evidence type="ECO:0000256" key="2">
    <source>
        <dbReference type="ARBA" id="ARBA00008000"/>
    </source>
</evidence>
<dbReference type="Gene3D" id="3.30.465.10">
    <property type="match status" value="1"/>
</dbReference>
<dbReference type="PROSITE" id="PS51387">
    <property type="entry name" value="FAD_PCMH"/>
    <property type="match status" value="1"/>
</dbReference>
<comment type="cofactor">
    <cofactor evidence="1">
        <name>FAD</name>
        <dbReference type="ChEBI" id="CHEBI:57692"/>
    </cofactor>
</comment>
<dbReference type="InterPro" id="IPR004113">
    <property type="entry name" value="FAD-bd_oxidored_4_C"/>
</dbReference>
<dbReference type="Gene3D" id="3.30.43.10">
    <property type="entry name" value="Uridine Diphospho-n-acetylenolpyruvylglucosamine Reductase, domain 2"/>
    <property type="match status" value="1"/>
</dbReference>
<dbReference type="InterPro" id="IPR016171">
    <property type="entry name" value="Vanillyl_alc_oxidase_C-sub2"/>
</dbReference>
<dbReference type="OrthoDB" id="9767256at2"/>
<keyword evidence="8" id="KW-1185">Reference proteome</keyword>
<keyword evidence="5" id="KW-0560">Oxidoreductase</keyword>
<dbReference type="GO" id="GO:0071949">
    <property type="term" value="F:FAD binding"/>
    <property type="evidence" value="ECO:0007669"/>
    <property type="project" value="InterPro"/>
</dbReference>
<dbReference type="InterPro" id="IPR016167">
    <property type="entry name" value="FAD-bd_PCMH_sub1"/>
</dbReference>
<feature type="domain" description="FAD-binding PCMH-type" evidence="6">
    <location>
        <begin position="35"/>
        <end position="214"/>
    </location>
</feature>
<dbReference type="PANTHER" id="PTHR42934">
    <property type="entry name" value="GLYCOLATE OXIDASE SUBUNIT GLCD"/>
    <property type="match status" value="1"/>
</dbReference>
<dbReference type="AlphaFoldDB" id="A0A3G1KLY5"/>
<reference evidence="7 8" key="1">
    <citation type="submission" date="2016-10" db="EMBL/GenBank/DDBJ databases">
        <title>Complete Genome Sequence of Peptococcaceae strain DCMF.</title>
        <authorList>
            <person name="Edwards R.J."/>
            <person name="Holland S.I."/>
            <person name="Deshpande N.P."/>
            <person name="Wong Y.K."/>
            <person name="Ertan H."/>
            <person name="Manefield M."/>
            <person name="Russell T.L."/>
            <person name="Lee M.J."/>
        </authorList>
    </citation>
    <scope>NUCLEOTIDE SEQUENCE [LARGE SCALE GENOMIC DNA]</scope>
    <source>
        <strain evidence="7 8">DCMF</strain>
    </source>
</reference>
<dbReference type="Gene3D" id="1.10.45.10">
    <property type="entry name" value="Vanillyl-alcohol Oxidase, Chain A, domain 4"/>
    <property type="match status" value="1"/>
</dbReference>
<dbReference type="SUPFAM" id="SSF55103">
    <property type="entry name" value="FAD-linked oxidases, C-terminal domain"/>
    <property type="match status" value="1"/>
</dbReference>
<keyword evidence="4" id="KW-0274">FAD</keyword>
<dbReference type="InterPro" id="IPR016166">
    <property type="entry name" value="FAD-bd_PCMH"/>
</dbReference>
<dbReference type="FunFam" id="3.30.70.2740:FF:000001">
    <property type="entry name" value="D-lactate dehydrogenase mitochondrial"/>
    <property type="match status" value="1"/>
</dbReference>
<dbReference type="InterPro" id="IPR036318">
    <property type="entry name" value="FAD-bd_PCMH-like_sf"/>
</dbReference>
<comment type="similarity">
    <text evidence="2">Belongs to the FAD-binding oxidoreductase/transferase type 4 family.</text>
</comment>
<dbReference type="KEGG" id="fwa:DCMF_00565"/>
<dbReference type="GO" id="GO:0016491">
    <property type="term" value="F:oxidoreductase activity"/>
    <property type="evidence" value="ECO:0007669"/>
    <property type="project" value="UniProtKB-KW"/>
</dbReference>
<dbReference type="Pfam" id="PF02913">
    <property type="entry name" value="FAD-oxidase_C"/>
    <property type="match status" value="1"/>
</dbReference>
<evidence type="ECO:0000256" key="5">
    <source>
        <dbReference type="ARBA" id="ARBA00023002"/>
    </source>
</evidence>
<dbReference type="Pfam" id="PF01565">
    <property type="entry name" value="FAD_binding_4"/>
    <property type="match status" value="1"/>
</dbReference>
<dbReference type="PANTHER" id="PTHR42934:SF3">
    <property type="entry name" value="D-LACTATE DEHYDROGENASE"/>
    <property type="match status" value="1"/>
</dbReference>
<evidence type="ECO:0000256" key="3">
    <source>
        <dbReference type="ARBA" id="ARBA00022630"/>
    </source>
</evidence>
<keyword evidence="3" id="KW-0285">Flavoprotein</keyword>
<dbReference type="EMBL" id="CP017634">
    <property type="protein sequence ID" value="ATW23486.1"/>
    <property type="molecule type" value="Genomic_DNA"/>
</dbReference>
<proteinExistence type="inferred from homology"/>
<organism evidence="7 8">
    <name type="scientific">Formimonas warabiya</name>
    <dbReference type="NCBI Taxonomy" id="1761012"/>
    <lineage>
        <taxon>Bacteria</taxon>
        <taxon>Bacillati</taxon>
        <taxon>Bacillota</taxon>
        <taxon>Clostridia</taxon>
        <taxon>Eubacteriales</taxon>
        <taxon>Peptococcaceae</taxon>
        <taxon>Candidatus Formimonas</taxon>
    </lineage>
</organism>
<gene>
    <name evidence="7" type="ORF">DCMF_00565</name>
</gene>
<dbReference type="Gene3D" id="3.30.70.2740">
    <property type="match status" value="1"/>
</dbReference>
<evidence type="ECO:0000256" key="4">
    <source>
        <dbReference type="ARBA" id="ARBA00022827"/>
    </source>
</evidence>
<dbReference type="Gene3D" id="3.30.70.2190">
    <property type="match status" value="1"/>
</dbReference>
<accession>A0A3G1KLY5</accession>
<evidence type="ECO:0000259" key="6">
    <source>
        <dbReference type="PROSITE" id="PS51387"/>
    </source>
</evidence>
<dbReference type="InterPro" id="IPR016169">
    <property type="entry name" value="FAD-bd_PCMH_sub2"/>
</dbReference>
<dbReference type="InterPro" id="IPR006094">
    <property type="entry name" value="Oxid_FAD_bind_N"/>
</dbReference>
<name>A0A3G1KLY5_FORW1</name>
<dbReference type="InterPro" id="IPR016164">
    <property type="entry name" value="FAD-linked_Oxase-like_C"/>
</dbReference>